<dbReference type="InterPro" id="IPR022606">
    <property type="entry name" value="DUF2914"/>
</dbReference>
<feature type="transmembrane region" description="Helical" evidence="1">
    <location>
        <begin position="178"/>
        <end position="197"/>
    </location>
</feature>
<evidence type="ECO:0000256" key="1">
    <source>
        <dbReference type="SAM" id="Phobius"/>
    </source>
</evidence>
<feature type="domain" description="DUF5924" evidence="3">
    <location>
        <begin position="11"/>
        <end position="267"/>
    </location>
</feature>
<reference evidence="4 5" key="1">
    <citation type="submission" date="2019-12" db="EMBL/GenBank/DDBJ databases">
        <title>Genome sequencing and assembly of endphytes of Porphyra tenera.</title>
        <authorList>
            <person name="Park J.M."/>
            <person name="Shin R."/>
            <person name="Jo S.H."/>
        </authorList>
    </citation>
    <scope>NUCLEOTIDE SEQUENCE [LARGE SCALE GENOMIC DNA]</scope>
    <source>
        <strain evidence="4 5">GPM3</strain>
    </source>
</reference>
<feature type="transmembrane region" description="Helical" evidence="1">
    <location>
        <begin position="121"/>
        <end position="139"/>
    </location>
</feature>
<protein>
    <recommendedName>
        <fullName evidence="6">DUF2914 domain-containing protein</fullName>
    </recommendedName>
</protein>
<dbReference type="Pfam" id="PF19346">
    <property type="entry name" value="DUF5924"/>
    <property type="match status" value="1"/>
</dbReference>
<feature type="transmembrane region" description="Helical" evidence="1">
    <location>
        <begin position="51"/>
        <end position="68"/>
    </location>
</feature>
<dbReference type="EMBL" id="CP054580">
    <property type="protein sequence ID" value="QKS24068.1"/>
    <property type="molecule type" value="Genomic_DNA"/>
</dbReference>
<feature type="transmembrane region" description="Helical" evidence="1">
    <location>
        <begin position="151"/>
        <end position="172"/>
    </location>
</feature>
<dbReference type="InterPro" id="IPR045968">
    <property type="entry name" value="DUF5924"/>
</dbReference>
<keyword evidence="1" id="KW-0812">Transmembrane</keyword>
<feature type="transmembrane region" description="Helical" evidence="1">
    <location>
        <begin position="204"/>
        <end position="226"/>
    </location>
</feature>
<accession>A0AAP9NLG9</accession>
<evidence type="ECO:0008006" key="6">
    <source>
        <dbReference type="Google" id="ProtNLM"/>
    </source>
</evidence>
<dbReference type="RefSeq" id="WP_022522965.1">
    <property type="nucleotide sequence ID" value="NZ_CP054580.1"/>
</dbReference>
<feature type="domain" description="DUF2914" evidence="2">
    <location>
        <begin position="279"/>
        <end position="343"/>
    </location>
</feature>
<keyword evidence="5" id="KW-1185">Reference proteome</keyword>
<name>A0AAP9NLG9_9GAMM</name>
<evidence type="ECO:0000259" key="2">
    <source>
        <dbReference type="Pfam" id="PF11141"/>
    </source>
</evidence>
<keyword evidence="1" id="KW-0472">Membrane</keyword>
<organism evidence="4 5">
    <name type="scientific">Vreelandella titanicae</name>
    <dbReference type="NCBI Taxonomy" id="664683"/>
    <lineage>
        <taxon>Bacteria</taxon>
        <taxon>Pseudomonadati</taxon>
        <taxon>Pseudomonadota</taxon>
        <taxon>Gammaproteobacteria</taxon>
        <taxon>Oceanospirillales</taxon>
        <taxon>Halomonadaceae</taxon>
        <taxon>Vreelandella</taxon>
    </lineage>
</organism>
<evidence type="ECO:0000259" key="3">
    <source>
        <dbReference type="Pfam" id="PF19346"/>
    </source>
</evidence>
<feature type="transmembrane region" description="Helical" evidence="1">
    <location>
        <begin position="89"/>
        <end position="115"/>
    </location>
</feature>
<dbReference type="Proteomes" id="UP000509761">
    <property type="component" value="Chromosome"/>
</dbReference>
<dbReference type="AlphaFoldDB" id="A0AAP9NLG9"/>
<feature type="transmembrane region" description="Helical" evidence="1">
    <location>
        <begin position="26"/>
        <end position="45"/>
    </location>
</feature>
<gene>
    <name evidence="4" type="ORF">FX987_01835</name>
</gene>
<proteinExistence type="predicted"/>
<sequence>MGALLTPTRIEAIQRRIERIVERLKPWSWLWPPMAFAAGLSSFFLVDRQQWLGAALALGLLFAWTLLLSEGLISRWLSRRGHPTPTRGVTTFIAQMIHQETLFFTLPFILVTTVWNSGQTLFALLVGGMAILSIIDPLYFKVAERWRSLYFVFHAQCVFLVLLVTLPIMVHLTTGQSLLLALGITILVALPSFWHLLKQRSLKRWCAFFVLTLLLAYGAWLGRIWVPPASLWMTSSALSPGFNVEQRLPQGSMALTPQAISENGLYVYTAIRAPRGLSETITHAWHHNGVPMDVVELNIDGGREQGYRAWSHKQNFPEDPSGDWRIDIMTGTGQRLGLIRFEVSDDAQEATLADGEIRASGLSGLNLRRFVPGRPNDEEARPED</sequence>
<dbReference type="Pfam" id="PF11141">
    <property type="entry name" value="DUF2914"/>
    <property type="match status" value="1"/>
</dbReference>
<evidence type="ECO:0000313" key="5">
    <source>
        <dbReference type="Proteomes" id="UP000509761"/>
    </source>
</evidence>
<evidence type="ECO:0000313" key="4">
    <source>
        <dbReference type="EMBL" id="QKS24068.1"/>
    </source>
</evidence>
<keyword evidence="1" id="KW-1133">Transmembrane helix</keyword>